<sequence length="101" mass="10494">MLQPVVRCASARTACSPPRSSSNEAAAEPVSKSTSNEANAATGRLRCQSRSSPGEANDVLPGTEPDCSQRRHKSTPIVAKPTPTWSSDDAATGAFISATYS</sequence>
<keyword evidence="4" id="KW-1185">Reference proteome</keyword>
<reference evidence="3 4" key="1">
    <citation type="journal article" date="2014" name="Science">
        <title>Plant genetics. Early allopolyploid evolution in the post-Neolithic Brassica napus oilseed genome.</title>
        <authorList>
            <person name="Chalhoub B."/>
            <person name="Denoeud F."/>
            <person name="Liu S."/>
            <person name="Parkin I.A."/>
            <person name="Tang H."/>
            <person name="Wang X."/>
            <person name="Chiquet J."/>
            <person name="Belcram H."/>
            <person name="Tong C."/>
            <person name="Samans B."/>
            <person name="Correa M."/>
            <person name="Da Silva C."/>
            <person name="Just J."/>
            <person name="Falentin C."/>
            <person name="Koh C.S."/>
            <person name="Le Clainche I."/>
            <person name="Bernard M."/>
            <person name="Bento P."/>
            <person name="Noel B."/>
            <person name="Labadie K."/>
            <person name="Alberti A."/>
            <person name="Charles M."/>
            <person name="Arnaud D."/>
            <person name="Guo H."/>
            <person name="Daviaud C."/>
            <person name="Alamery S."/>
            <person name="Jabbari K."/>
            <person name="Zhao M."/>
            <person name="Edger P.P."/>
            <person name="Chelaifa H."/>
            <person name="Tack D."/>
            <person name="Lassalle G."/>
            <person name="Mestiri I."/>
            <person name="Schnel N."/>
            <person name="Le Paslier M.C."/>
            <person name="Fan G."/>
            <person name="Renault V."/>
            <person name="Bayer P.E."/>
            <person name="Golicz A.A."/>
            <person name="Manoli S."/>
            <person name="Lee T.H."/>
            <person name="Thi V.H."/>
            <person name="Chalabi S."/>
            <person name="Hu Q."/>
            <person name="Fan C."/>
            <person name="Tollenaere R."/>
            <person name="Lu Y."/>
            <person name="Battail C."/>
            <person name="Shen J."/>
            <person name="Sidebottom C.H."/>
            <person name="Wang X."/>
            <person name="Canaguier A."/>
            <person name="Chauveau A."/>
            <person name="Berard A."/>
            <person name="Deniot G."/>
            <person name="Guan M."/>
            <person name="Liu Z."/>
            <person name="Sun F."/>
            <person name="Lim Y.P."/>
            <person name="Lyons E."/>
            <person name="Town C.D."/>
            <person name="Bancroft I."/>
            <person name="Wang X."/>
            <person name="Meng J."/>
            <person name="Ma J."/>
            <person name="Pires J.C."/>
            <person name="King G.J."/>
            <person name="Brunel D."/>
            <person name="Delourme R."/>
            <person name="Renard M."/>
            <person name="Aury J.M."/>
            <person name="Adams K.L."/>
            <person name="Batley J."/>
            <person name="Snowdon R.J."/>
            <person name="Tost J."/>
            <person name="Edwards D."/>
            <person name="Zhou Y."/>
            <person name="Hua W."/>
            <person name="Sharpe A.G."/>
            <person name="Paterson A.H."/>
            <person name="Guan C."/>
            <person name="Wincker P."/>
        </authorList>
    </citation>
    <scope>NUCLEOTIDE SEQUENCE [LARGE SCALE GENOMIC DNA]</scope>
    <source>
        <strain evidence="4">cv. Darmor-bzh</strain>
    </source>
</reference>
<proteinExistence type="predicted"/>
<dbReference type="EMBL" id="LK032126">
    <property type="protein sequence ID" value="CDY21977.1"/>
    <property type="molecule type" value="Genomic_DNA"/>
</dbReference>
<name>A0A078GAE7_BRANA</name>
<dbReference type="Gramene" id="CDY21960">
    <property type="protein sequence ID" value="CDY21960"/>
    <property type="gene ID" value="GSBRNA2T00018292001"/>
</dbReference>
<accession>A0A078GAE7</accession>
<protein>
    <submittedName>
        <fullName evidence="2">BnaC09g00660D protein</fullName>
    </submittedName>
    <submittedName>
        <fullName evidence="3">BnaC09g00830D protein</fullName>
    </submittedName>
</protein>
<dbReference type="Gramene" id="CDY21977">
    <property type="protein sequence ID" value="CDY21977"/>
    <property type="gene ID" value="GSBRNA2T00018313001"/>
</dbReference>
<evidence type="ECO:0000313" key="3">
    <source>
        <dbReference type="EMBL" id="CDY21977.1"/>
    </source>
</evidence>
<evidence type="ECO:0000256" key="1">
    <source>
        <dbReference type="SAM" id="MobiDB-lite"/>
    </source>
</evidence>
<gene>
    <name evidence="3" type="primary">BnaC09g00830D</name>
    <name evidence="2" type="synonym">BnaC09g00660D</name>
    <name evidence="2" type="ORF">GSBRNA2T00018292001</name>
    <name evidence="3" type="ORF">GSBRNA2T00018313001</name>
</gene>
<evidence type="ECO:0000313" key="2">
    <source>
        <dbReference type="EMBL" id="CDY21960.1"/>
    </source>
</evidence>
<dbReference type="EMBL" id="LK032126">
    <property type="protein sequence ID" value="CDY21960.1"/>
    <property type="molecule type" value="Genomic_DNA"/>
</dbReference>
<reference evidence="3" key="2">
    <citation type="submission" date="2014-06" db="EMBL/GenBank/DDBJ databases">
        <authorList>
            <person name="Genoscope - CEA"/>
        </authorList>
    </citation>
    <scope>NUCLEOTIDE SEQUENCE</scope>
</reference>
<dbReference type="PaxDb" id="3708-A0A078GAE7"/>
<dbReference type="AlphaFoldDB" id="A0A078GAE7"/>
<feature type="region of interest" description="Disordered" evidence="1">
    <location>
        <begin position="1"/>
        <end position="101"/>
    </location>
</feature>
<evidence type="ECO:0000313" key="4">
    <source>
        <dbReference type="Proteomes" id="UP000028999"/>
    </source>
</evidence>
<organism evidence="3 4">
    <name type="scientific">Brassica napus</name>
    <name type="common">Rape</name>
    <dbReference type="NCBI Taxonomy" id="3708"/>
    <lineage>
        <taxon>Eukaryota</taxon>
        <taxon>Viridiplantae</taxon>
        <taxon>Streptophyta</taxon>
        <taxon>Embryophyta</taxon>
        <taxon>Tracheophyta</taxon>
        <taxon>Spermatophyta</taxon>
        <taxon>Magnoliopsida</taxon>
        <taxon>eudicotyledons</taxon>
        <taxon>Gunneridae</taxon>
        <taxon>Pentapetalae</taxon>
        <taxon>rosids</taxon>
        <taxon>malvids</taxon>
        <taxon>Brassicales</taxon>
        <taxon>Brassicaceae</taxon>
        <taxon>Brassiceae</taxon>
        <taxon>Brassica</taxon>
    </lineage>
</organism>
<dbReference type="Proteomes" id="UP000028999">
    <property type="component" value="Unassembled WGS sequence"/>
</dbReference>